<organism evidence="5 6">
    <name type="scientific">Symbiobacterium thermophilum</name>
    <dbReference type="NCBI Taxonomy" id="2734"/>
    <lineage>
        <taxon>Bacteria</taxon>
        <taxon>Bacillati</taxon>
        <taxon>Bacillota</taxon>
        <taxon>Clostridia</taxon>
        <taxon>Eubacteriales</taxon>
        <taxon>Symbiobacteriaceae</taxon>
        <taxon>Symbiobacterium</taxon>
    </lineage>
</organism>
<dbReference type="RefSeq" id="WP_273379815.1">
    <property type="nucleotide sequence ID" value="NZ_PIUK01000105.1"/>
</dbReference>
<keyword evidence="2" id="KW-0238">DNA-binding</keyword>
<dbReference type="SUPFAM" id="SSF46689">
    <property type="entry name" value="Homeodomain-like"/>
    <property type="match status" value="1"/>
</dbReference>
<dbReference type="SMART" id="SM00342">
    <property type="entry name" value="HTH_ARAC"/>
    <property type="match status" value="1"/>
</dbReference>
<sequence length="390" mass="42544">MFRVEGELCGHCPGATVYQVGAFPGPRIEGQPVAMATLERPGRFTLDLPDGGWYLHAVGGIPDDRGTLNGLGWGSHGGIYGFGRPVAPGEPVRIHVSPLWRDLTHLPLIRGAMLSDDQWHALHRAMARLHEDLSCNIEGDLERAASLTRTRLSALFRRGVGVTMEEYRTRVRLEAAKALLVLSDAPVRDVALEVGYSAPAQRRRMFLRYLGVTPGEFRRLAQAVSESGPAQPPAAGSARRYGLAGALSRWLGPPRTGTVRGEVLYRRDRAGRALYIGLFPGPLPDTYLAAWTAIPAPGPFTLRRVPEGRYYVLAAYLAARMRYPGDLGSGFAYGGYGDVDTSGDLARWNPVPVTVRPGDEVAGLRIELVDGEIIRRFGGTWLRAFLPDGR</sequence>
<dbReference type="PANTHER" id="PTHR46796">
    <property type="entry name" value="HTH-TYPE TRANSCRIPTIONAL ACTIVATOR RHAS-RELATED"/>
    <property type="match status" value="1"/>
</dbReference>
<dbReference type="Gene3D" id="1.10.10.60">
    <property type="entry name" value="Homeodomain-like"/>
    <property type="match status" value="2"/>
</dbReference>
<name>A0A953LGZ7_SYMTR</name>
<evidence type="ECO:0000313" key="6">
    <source>
        <dbReference type="Proteomes" id="UP000732377"/>
    </source>
</evidence>
<dbReference type="InterPro" id="IPR050204">
    <property type="entry name" value="AraC_XylS_family_regulators"/>
</dbReference>
<evidence type="ECO:0000256" key="2">
    <source>
        <dbReference type="ARBA" id="ARBA00023125"/>
    </source>
</evidence>
<evidence type="ECO:0000256" key="1">
    <source>
        <dbReference type="ARBA" id="ARBA00023015"/>
    </source>
</evidence>
<gene>
    <name evidence="5" type="ORF">CWE10_11135</name>
</gene>
<dbReference type="EMBL" id="PIUK01000105">
    <property type="protein sequence ID" value="MBY6276743.1"/>
    <property type="molecule type" value="Genomic_DNA"/>
</dbReference>
<proteinExistence type="predicted"/>
<evidence type="ECO:0000259" key="4">
    <source>
        <dbReference type="PROSITE" id="PS01124"/>
    </source>
</evidence>
<keyword evidence="3" id="KW-0804">Transcription</keyword>
<dbReference type="GO" id="GO:0043565">
    <property type="term" value="F:sequence-specific DNA binding"/>
    <property type="evidence" value="ECO:0007669"/>
    <property type="project" value="InterPro"/>
</dbReference>
<reference evidence="5" key="1">
    <citation type="submission" date="2017-11" db="EMBL/GenBank/DDBJ databases">
        <title>Three new genomes from thermophilic consortium.</title>
        <authorList>
            <person name="Quaggio R."/>
            <person name="Amgarten D."/>
            <person name="Setubal J.C."/>
        </authorList>
    </citation>
    <scope>NUCLEOTIDE SEQUENCE</scope>
    <source>
        <strain evidence="5">ZCTH01-B2</strain>
    </source>
</reference>
<evidence type="ECO:0000256" key="3">
    <source>
        <dbReference type="ARBA" id="ARBA00023163"/>
    </source>
</evidence>
<dbReference type="InterPro" id="IPR009057">
    <property type="entry name" value="Homeodomain-like_sf"/>
</dbReference>
<feature type="domain" description="HTH araC/xylS-type" evidence="4">
    <location>
        <begin position="123"/>
        <end position="220"/>
    </location>
</feature>
<accession>A0A953LGZ7</accession>
<protein>
    <recommendedName>
        <fullName evidence="4">HTH araC/xylS-type domain-containing protein</fullName>
    </recommendedName>
</protein>
<dbReference type="Pfam" id="PF12833">
    <property type="entry name" value="HTH_18"/>
    <property type="match status" value="1"/>
</dbReference>
<dbReference type="InterPro" id="IPR018060">
    <property type="entry name" value="HTH_AraC"/>
</dbReference>
<keyword evidence="1" id="KW-0805">Transcription regulation</keyword>
<comment type="caution">
    <text evidence="5">The sequence shown here is derived from an EMBL/GenBank/DDBJ whole genome shotgun (WGS) entry which is preliminary data.</text>
</comment>
<evidence type="ECO:0000313" key="5">
    <source>
        <dbReference type="EMBL" id="MBY6276743.1"/>
    </source>
</evidence>
<dbReference type="Proteomes" id="UP000732377">
    <property type="component" value="Unassembled WGS sequence"/>
</dbReference>
<dbReference type="PROSITE" id="PS01124">
    <property type="entry name" value="HTH_ARAC_FAMILY_2"/>
    <property type="match status" value="1"/>
</dbReference>
<dbReference type="GO" id="GO:0003700">
    <property type="term" value="F:DNA-binding transcription factor activity"/>
    <property type="evidence" value="ECO:0007669"/>
    <property type="project" value="InterPro"/>
</dbReference>
<dbReference type="AlphaFoldDB" id="A0A953LGZ7"/>